<dbReference type="Pfam" id="PF00067">
    <property type="entry name" value="p450"/>
    <property type="match status" value="1"/>
</dbReference>
<dbReference type="RefSeq" id="XP_056073854.1">
    <property type="nucleotide sequence ID" value="XM_056213546.1"/>
</dbReference>
<dbReference type="InterPro" id="IPR001128">
    <property type="entry name" value="Cyt_P450"/>
</dbReference>
<comment type="similarity">
    <text evidence="1">Belongs to the cytochrome P450 family.</text>
</comment>
<dbReference type="EMBL" id="JAPEUX010000003">
    <property type="protein sequence ID" value="KAJ4356728.1"/>
    <property type="molecule type" value="Genomic_DNA"/>
</dbReference>
<dbReference type="GO" id="GO:0005506">
    <property type="term" value="F:iron ion binding"/>
    <property type="evidence" value="ECO:0007669"/>
    <property type="project" value="InterPro"/>
</dbReference>
<reference evidence="3" key="1">
    <citation type="submission" date="2022-10" db="EMBL/GenBank/DDBJ databases">
        <title>Tapping the CABI collections for fungal endophytes: first genome assemblies for Collariella, Neodidymelliopsis, Ascochyta clinopodiicola, Didymella pomorum, Didymosphaeria variabile, Neocosmospora piperis and Neocucurbitaria cava.</title>
        <authorList>
            <person name="Hill R."/>
        </authorList>
    </citation>
    <scope>NUCLEOTIDE SEQUENCE</scope>
    <source>
        <strain evidence="3">IMI 356815</strain>
    </source>
</reference>
<dbReference type="GO" id="GO:0004497">
    <property type="term" value="F:monooxygenase activity"/>
    <property type="evidence" value="ECO:0007669"/>
    <property type="project" value="InterPro"/>
</dbReference>
<keyword evidence="2" id="KW-0479">Metal-binding</keyword>
<gene>
    <name evidence="3" type="ORF">N0V89_004764</name>
</gene>
<sequence length="439" mass="49520">MVFREHKDWPMPSIQSQLFAFYGQNVSSTQGAEWQRHRKITSSAFNESTFREAWNETIARVKAIDFEGESERSLGRIRSTFDLLAMQVLVNVGFGQDMGLTTVPPGHRESLMDSLGFILKHIMLTIIFNSLKAPDYMLPDKLRKLKISVAELRMYMEEAVLRHMQANKETAENLQKKSLLGAMVKANEAEKKQLQKSTKRPSYLTESELYGNIFVFNLAGYETTASSMTFALSYLAAYPETQDWIFEELQMHYAESENVSYDAVYPKLVRCLSVMYETLRLATPAPMLIRSPTEPSELPIITKDGPKSITVTPGIVVGGHFYGGHLSSRWGPSADLFGPKRFVSQSASGDEALVIPEGPVYSPWLLGTRNCPGKKFSQVEFVALIAQILSEWRIEVATAGQSTQAAREKLLYMLLNDKYFNISTHLLNPEAVGVRFVRR</sequence>
<dbReference type="SUPFAM" id="SSF48264">
    <property type="entry name" value="Cytochrome P450"/>
    <property type="match status" value="1"/>
</dbReference>
<dbReference type="InterPro" id="IPR002401">
    <property type="entry name" value="Cyt_P450_E_grp-I"/>
</dbReference>
<dbReference type="OrthoDB" id="1470350at2759"/>
<organism evidence="3 4">
    <name type="scientific">Didymosphaeria variabile</name>
    <dbReference type="NCBI Taxonomy" id="1932322"/>
    <lineage>
        <taxon>Eukaryota</taxon>
        <taxon>Fungi</taxon>
        <taxon>Dikarya</taxon>
        <taxon>Ascomycota</taxon>
        <taxon>Pezizomycotina</taxon>
        <taxon>Dothideomycetes</taxon>
        <taxon>Pleosporomycetidae</taxon>
        <taxon>Pleosporales</taxon>
        <taxon>Massarineae</taxon>
        <taxon>Didymosphaeriaceae</taxon>
        <taxon>Didymosphaeria</taxon>
    </lineage>
</organism>
<dbReference type="InterPro" id="IPR050121">
    <property type="entry name" value="Cytochrome_P450_monoxygenase"/>
</dbReference>
<evidence type="ECO:0000313" key="4">
    <source>
        <dbReference type="Proteomes" id="UP001140513"/>
    </source>
</evidence>
<protein>
    <recommendedName>
        <fullName evidence="5">Cytochrome P450</fullName>
    </recommendedName>
</protein>
<dbReference type="AlphaFoldDB" id="A0A9W8XQ11"/>
<name>A0A9W8XQ11_9PLEO</name>
<dbReference type="PRINTS" id="PR00385">
    <property type="entry name" value="P450"/>
</dbReference>
<dbReference type="Gene3D" id="1.10.630.10">
    <property type="entry name" value="Cytochrome P450"/>
    <property type="match status" value="1"/>
</dbReference>
<dbReference type="InterPro" id="IPR036396">
    <property type="entry name" value="Cyt_P450_sf"/>
</dbReference>
<proteinExistence type="inferred from homology"/>
<evidence type="ECO:0008006" key="5">
    <source>
        <dbReference type="Google" id="ProtNLM"/>
    </source>
</evidence>
<dbReference type="PANTHER" id="PTHR24305:SF166">
    <property type="entry name" value="CYTOCHROME P450 12A4, MITOCHONDRIAL-RELATED"/>
    <property type="match status" value="1"/>
</dbReference>
<keyword evidence="2" id="KW-0349">Heme</keyword>
<dbReference type="GeneID" id="80908294"/>
<dbReference type="PANTHER" id="PTHR24305">
    <property type="entry name" value="CYTOCHROME P450"/>
    <property type="match status" value="1"/>
</dbReference>
<keyword evidence="4" id="KW-1185">Reference proteome</keyword>
<dbReference type="GO" id="GO:0016705">
    <property type="term" value="F:oxidoreductase activity, acting on paired donors, with incorporation or reduction of molecular oxygen"/>
    <property type="evidence" value="ECO:0007669"/>
    <property type="project" value="InterPro"/>
</dbReference>
<feature type="binding site" description="axial binding residue" evidence="2">
    <location>
        <position position="371"/>
    </location>
    <ligand>
        <name>heme</name>
        <dbReference type="ChEBI" id="CHEBI:30413"/>
    </ligand>
    <ligandPart>
        <name>Fe</name>
        <dbReference type="ChEBI" id="CHEBI:18248"/>
    </ligandPart>
</feature>
<comment type="cofactor">
    <cofactor evidence="2">
        <name>heme</name>
        <dbReference type="ChEBI" id="CHEBI:30413"/>
    </cofactor>
</comment>
<dbReference type="GO" id="GO:0020037">
    <property type="term" value="F:heme binding"/>
    <property type="evidence" value="ECO:0007669"/>
    <property type="project" value="InterPro"/>
</dbReference>
<evidence type="ECO:0000256" key="2">
    <source>
        <dbReference type="PIRSR" id="PIRSR602401-1"/>
    </source>
</evidence>
<keyword evidence="2" id="KW-0408">Iron</keyword>
<comment type="caution">
    <text evidence="3">The sequence shown here is derived from an EMBL/GenBank/DDBJ whole genome shotgun (WGS) entry which is preliminary data.</text>
</comment>
<accession>A0A9W8XQ11</accession>
<dbReference type="PRINTS" id="PR00463">
    <property type="entry name" value="EP450I"/>
</dbReference>
<evidence type="ECO:0000256" key="1">
    <source>
        <dbReference type="ARBA" id="ARBA00010617"/>
    </source>
</evidence>
<evidence type="ECO:0000313" key="3">
    <source>
        <dbReference type="EMBL" id="KAJ4356728.1"/>
    </source>
</evidence>
<dbReference type="Proteomes" id="UP001140513">
    <property type="component" value="Unassembled WGS sequence"/>
</dbReference>